<keyword evidence="4 7" id="KW-0413">Isomerase</keyword>
<evidence type="ECO:0000313" key="8">
    <source>
        <dbReference type="Proteomes" id="UP001178322"/>
    </source>
</evidence>
<dbReference type="EMBL" id="CP126101">
    <property type="protein sequence ID" value="WHY53723.1"/>
    <property type="molecule type" value="Genomic_DNA"/>
</dbReference>
<dbReference type="InterPro" id="IPR015890">
    <property type="entry name" value="Chorismate_C"/>
</dbReference>
<comment type="similarity">
    <text evidence="2">Belongs to the isochorismate synthase family.</text>
</comment>
<dbReference type="EC" id="5.4.4.2" evidence="3"/>
<gene>
    <name evidence="7" type="ORF">QNH24_10945</name>
</gene>
<evidence type="ECO:0000256" key="2">
    <source>
        <dbReference type="ARBA" id="ARBA00005297"/>
    </source>
</evidence>
<feature type="domain" description="Chorismate-utilising enzyme C-terminal" evidence="6">
    <location>
        <begin position="114"/>
        <end position="367"/>
    </location>
</feature>
<accession>A0AAX3X0L4</accession>
<organism evidence="7 8">
    <name type="scientific">Lysinibacillus pakistanensis</name>
    <dbReference type="NCBI Taxonomy" id="759811"/>
    <lineage>
        <taxon>Bacteria</taxon>
        <taxon>Bacillati</taxon>
        <taxon>Bacillota</taxon>
        <taxon>Bacilli</taxon>
        <taxon>Bacillales</taxon>
        <taxon>Bacillaceae</taxon>
        <taxon>Lysinibacillus</taxon>
    </lineage>
</organism>
<sequence>MENIKLSDILNHFSNKDTFLKTPEKLLVFNGEQKRFQLAINASITLTEEIRALQKEYKAPMIIGAIPFDQRSKATIIIPDTFVNYHHANLIDDLQTANQPLSIENRIDLPSRLQFNEMVQEAIHSIRNQQFSKVVLAKSLKFHLQEEPPITAWLTNLLHKNKQGYIFSIALDNAQNLIGASPELLVKKEGNIVTINPLAGSRKKTYDLVKDKAIENELLHAEKDLHEHKIVVDYICEKLEPYLEEIEYNEKPAILYTDTMMHLSTVIKGKIKNDTTTVLDVAQLLHPTPAICGAPQKPSLEFIQKTEPFNRGYYTGIVGYMDQNGDGEWVITIRCAEIDHRDITLFAGAGIVSSSQQDSEYNEISAKFTTMLQAMGLAQE</sequence>
<evidence type="ECO:0000313" key="7">
    <source>
        <dbReference type="EMBL" id="WHY53723.1"/>
    </source>
</evidence>
<dbReference type="GO" id="GO:0008909">
    <property type="term" value="F:isochorismate synthase activity"/>
    <property type="evidence" value="ECO:0007669"/>
    <property type="project" value="UniProtKB-EC"/>
</dbReference>
<name>A0AAX3X0L4_9BACI</name>
<dbReference type="InterPro" id="IPR004561">
    <property type="entry name" value="IsoChor_synthase"/>
</dbReference>
<dbReference type="Pfam" id="PF00425">
    <property type="entry name" value="Chorismate_bind"/>
    <property type="match status" value="1"/>
</dbReference>
<dbReference type="SUPFAM" id="SSF56322">
    <property type="entry name" value="ADC synthase"/>
    <property type="match status" value="1"/>
</dbReference>
<dbReference type="GO" id="GO:0009697">
    <property type="term" value="P:salicylic acid biosynthetic process"/>
    <property type="evidence" value="ECO:0007669"/>
    <property type="project" value="TreeGrafter"/>
</dbReference>
<dbReference type="PANTHER" id="PTHR42839:SF2">
    <property type="entry name" value="ISOCHORISMATE SYNTHASE ENTC"/>
    <property type="match status" value="1"/>
</dbReference>
<reference evidence="7" key="1">
    <citation type="submission" date="2023-05" db="EMBL/GenBank/DDBJ databases">
        <title>Comparative genomics of Bacillaceae isolates and their secondary metabolite potential.</title>
        <authorList>
            <person name="Song L."/>
            <person name="Nielsen L.J."/>
            <person name="Mohite O."/>
            <person name="Xu X."/>
            <person name="Weber T."/>
            <person name="Kovacs A.T."/>
        </authorList>
    </citation>
    <scope>NUCLEOTIDE SEQUENCE</scope>
    <source>
        <strain evidence="7">LY1</strain>
    </source>
</reference>
<evidence type="ECO:0000256" key="1">
    <source>
        <dbReference type="ARBA" id="ARBA00000799"/>
    </source>
</evidence>
<dbReference type="Gene3D" id="3.60.120.10">
    <property type="entry name" value="Anthranilate synthase"/>
    <property type="match status" value="1"/>
</dbReference>
<comment type="catalytic activity">
    <reaction evidence="1">
        <text>chorismate = isochorismate</text>
        <dbReference type="Rhea" id="RHEA:18985"/>
        <dbReference type="ChEBI" id="CHEBI:29748"/>
        <dbReference type="ChEBI" id="CHEBI:29780"/>
        <dbReference type="EC" id="5.4.4.2"/>
    </reaction>
</comment>
<evidence type="ECO:0000256" key="4">
    <source>
        <dbReference type="ARBA" id="ARBA00023235"/>
    </source>
</evidence>
<dbReference type="AlphaFoldDB" id="A0AAX3X0L4"/>
<dbReference type="Proteomes" id="UP001178322">
    <property type="component" value="Chromosome"/>
</dbReference>
<dbReference type="InterPro" id="IPR005801">
    <property type="entry name" value="ADC_synthase"/>
</dbReference>
<dbReference type="PANTHER" id="PTHR42839">
    <property type="entry name" value="ISOCHORISMATE SYNTHASE ENTC"/>
    <property type="match status" value="1"/>
</dbReference>
<evidence type="ECO:0000259" key="6">
    <source>
        <dbReference type="Pfam" id="PF00425"/>
    </source>
</evidence>
<protein>
    <recommendedName>
        <fullName evidence="3">isochorismate synthase</fullName>
        <ecNumber evidence="3">5.4.4.2</ecNumber>
    </recommendedName>
    <alternativeName>
        <fullName evidence="5">Isochorismate mutase</fullName>
    </alternativeName>
</protein>
<evidence type="ECO:0000256" key="5">
    <source>
        <dbReference type="ARBA" id="ARBA00041564"/>
    </source>
</evidence>
<dbReference type="NCBIfam" id="TIGR00543">
    <property type="entry name" value="isochor_syn"/>
    <property type="match status" value="1"/>
</dbReference>
<dbReference type="RefSeq" id="WP_283872169.1">
    <property type="nucleotide sequence ID" value="NZ_CP126101.1"/>
</dbReference>
<proteinExistence type="inferred from homology"/>
<evidence type="ECO:0000256" key="3">
    <source>
        <dbReference type="ARBA" id="ARBA00012824"/>
    </source>
</evidence>